<evidence type="ECO:0000313" key="2">
    <source>
        <dbReference type="Proteomes" id="UP000032142"/>
    </source>
</evidence>
<dbReference type="EMBL" id="JRRC01055899">
    <property type="protein sequence ID" value="KHF98892.1"/>
    <property type="molecule type" value="Genomic_DNA"/>
</dbReference>
<proteinExistence type="predicted"/>
<sequence length="31" mass="3587">MVLYVKQKSMPDVVLHAKQISKILCHDVSYI</sequence>
<organism evidence="1 2">
    <name type="scientific">Gossypium arboreum</name>
    <name type="common">Tree cotton</name>
    <name type="synonym">Gossypium nanking</name>
    <dbReference type="NCBI Taxonomy" id="29729"/>
    <lineage>
        <taxon>Eukaryota</taxon>
        <taxon>Viridiplantae</taxon>
        <taxon>Streptophyta</taxon>
        <taxon>Embryophyta</taxon>
        <taxon>Tracheophyta</taxon>
        <taxon>Spermatophyta</taxon>
        <taxon>Magnoliopsida</taxon>
        <taxon>eudicotyledons</taxon>
        <taxon>Gunneridae</taxon>
        <taxon>Pentapetalae</taxon>
        <taxon>rosids</taxon>
        <taxon>malvids</taxon>
        <taxon>Malvales</taxon>
        <taxon>Malvaceae</taxon>
        <taxon>Malvoideae</taxon>
        <taxon>Gossypium</taxon>
    </lineage>
</organism>
<comment type="caution">
    <text evidence="1">The sequence shown here is derived from an EMBL/GenBank/DDBJ whole genome shotgun (WGS) entry which is preliminary data.</text>
</comment>
<gene>
    <name evidence="1" type="ORF">F383_38068</name>
</gene>
<protein>
    <submittedName>
        <fullName evidence="1">Uncharacterized protein</fullName>
    </submittedName>
</protein>
<dbReference type="Proteomes" id="UP000032142">
    <property type="component" value="Unassembled WGS sequence"/>
</dbReference>
<evidence type="ECO:0000313" key="1">
    <source>
        <dbReference type="EMBL" id="KHF98892.1"/>
    </source>
</evidence>
<keyword evidence="2" id="KW-1185">Reference proteome</keyword>
<dbReference type="AlphaFoldDB" id="A0A0B0M9V7"/>
<reference evidence="2" key="1">
    <citation type="submission" date="2014-09" db="EMBL/GenBank/DDBJ databases">
        <authorList>
            <person name="Mudge J."/>
            <person name="Ramaraj T."/>
            <person name="Lindquist I.E."/>
            <person name="Bharti A.K."/>
            <person name="Sundararajan A."/>
            <person name="Cameron C.T."/>
            <person name="Woodward J.E."/>
            <person name="May G.D."/>
            <person name="Brubaker C."/>
            <person name="Broadhvest J."/>
            <person name="Wilkins T.A."/>
        </authorList>
    </citation>
    <scope>NUCLEOTIDE SEQUENCE</scope>
    <source>
        <strain evidence="2">cv. AKA8401</strain>
    </source>
</reference>
<name>A0A0B0M9V7_GOSAR</name>
<accession>A0A0B0M9V7</accession>